<dbReference type="EMBL" id="KZ857415">
    <property type="protein sequence ID" value="RDX47862.1"/>
    <property type="molecule type" value="Genomic_DNA"/>
</dbReference>
<evidence type="ECO:0000256" key="1">
    <source>
        <dbReference type="SAM" id="MobiDB-lite"/>
    </source>
</evidence>
<sequence length="189" mass="20933">MFSVQRSGTWSVRRDSCSPISRRPRRVVQVTNSLEVRVRQSTERVRTADARRWASQRGSGMTSQRAIEGTHASVRVGSAATESREARTPYACTLSSTEHRERWPVRGTACRVCPARDAYKCQLGRGTVSSSSTRSLTYRPPSTGCSHPAPSDTDPGFASIVAVIRSPTLSPSSPHDRHARLRPFPWPTR</sequence>
<dbReference type="Proteomes" id="UP000256964">
    <property type="component" value="Unassembled WGS sequence"/>
</dbReference>
<protein>
    <submittedName>
        <fullName evidence="2">Uncharacterized protein</fullName>
    </submittedName>
</protein>
<name>A0A371D5T8_9APHY</name>
<reference evidence="2 3" key="1">
    <citation type="journal article" date="2018" name="Biotechnol. Biofuels">
        <title>Integrative visual omics of the white-rot fungus Polyporus brumalis exposes the biotechnological potential of its oxidative enzymes for delignifying raw plant biomass.</title>
        <authorList>
            <person name="Miyauchi S."/>
            <person name="Rancon A."/>
            <person name="Drula E."/>
            <person name="Hage H."/>
            <person name="Chaduli D."/>
            <person name="Favel A."/>
            <person name="Grisel S."/>
            <person name="Henrissat B."/>
            <person name="Herpoel-Gimbert I."/>
            <person name="Ruiz-Duenas F.J."/>
            <person name="Chevret D."/>
            <person name="Hainaut M."/>
            <person name="Lin J."/>
            <person name="Wang M."/>
            <person name="Pangilinan J."/>
            <person name="Lipzen A."/>
            <person name="Lesage-Meessen L."/>
            <person name="Navarro D."/>
            <person name="Riley R."/>
            <person name="Grigoriev I.V."/>
            <person name="Zhou S."/>
            <person name="Raouche S."/>
            <person name="Rosso M.N."/>
        </authorList>
    </citation>
    <scope>NUCLEOTIDE SEQUENCE [LARGE SCALE GENOMIC DNA]</scope>
    <source>
        <strain evidence="2 3">BRFM 1820</strain>
    </source>
</reference>
<evidence type="ECO:0000313" key="3">
    <source>
        <dbReference type="Proteomes" id="UP000256964"/>
    </source>
</evidence>
<feature type="region of interest" description="Disordered" evidence="1">
    <location>
        <begin position="167"/>
        <end position="189"/>
    </location>
</feature>
<feature type="region of interest" description="Disordered" evidence="1">
    <location>
        <begin position="48"/>
        <end position="82"/>
    </location>
</feature>
<feature type="region of interest" description="Disordered" evidence="1">
    <location>
        <begin position="125"/>
        <end position="153"/>
    </location>
</feature>
<gene>
    <name evidence="2" type="ORF">OH76DRAFT_703078</name>
</gene>
<proteinExistence type="predicted"/>
<dbReference type="AlphaFoldDB" id="A0A371D5T8"/>
<organism evidence="2 3">
    <name type="scientific">Lentinus brumalis</name>
    <dbReference type="NCBI Taxonomy" id="2498619"/>
    <lineage>
        <taxon>Eukaryota</taxon>
        <taxon>Fungi</taxon>
        <taxon>Dikarya</taxon>
        <taxon>Basidiomycota</taxon>
        <taxon>Agaricomycotina</taxon>
        <taxon>Agaricomycetes</taxon>
        <taxon>Polyporales</taxon>
        <taxon>Polyporaceae</taxon>
        <taxon>Lentinus</taxon>
    </lineage>
</organism>
<feature type="compositionally biased region" description="Polar residues" evidence="1">
    <location>
        <begin position="56"/>
        <end position="65"/>
    </location>
</feature>
<accession>A0A371D5T8</accession>
<evidence type="ECO:0000313" key="2">
    <source>
        <dbReference type="EMBL" id="RDX47862.1"/>
    </source>
</evidence>
<feature type="compositionally biased region" description="Low complexity" evidence="1">
    <location>
        <begin position="125"/>
        <end position="143"/>
    </location>
</feature>
<keyword evidence="3" id="KW-1185">Reference proteome</keyword>